<keyword evidence="1" id="KW-1133">Transmembrane helix</keyword>
<evidence type="ECO:0000313" key="2">
    <source>
        <dbReference type="EMBL" id="KDO37119.1"/>
    </source>
</evidence>
<keyword evidence="3" id="KW-1185">Reference proteome</keyword>
<evidence type="ECO:0000256" key="1">
    <source>
        <dbReference type="SAM" id="Phobius"/>
    </source>
</evidence>
<reference evidence="2 3" key="1">
    <citation type="submission" date="2014-04" db="EMBL/GenBank/DDBJ databases">
        <authorList>
            <consortium name="International Citrus Genome Consortium"/>
            <person name="Gmitter F."/>
            <person name="Chen C."/>
            <person name="Farmerie W."/>
            <person name="Harkins T."/>
            <person name="Desany B."/>
            <person name="Mohiuddin M."/>
            <person name="Kodira C."/>
            <person name="Borodovsky M."/>
            <person name="Lomsadze A."/>
            <person name="Burns P."/>
            <person name="Jenkins J."/>
            <person name="Prochnik S."/>
            <person name="Shu S."/>
            <person name="Chapman J."/>
            <person name="Pitluck S."/>
            <person name="Schmutz J."/>
            <person name="Rokhsar D."/>
        </authorList>
    </citation>
    <scope>NUCLEOTIDE SEQUENCE</scope>
</reference>
<sequence>MKQIKGNLFSRTTYIRRRVVVINGRHLWHLIQNVSLFLCITKIVFSHAILIWLIQLSSTEIKKKPTSISINFFGNT</sequence>
<proteinExistence type="predicted"/>
<keyword evidence="1" id="KW-0472">Membrane</keyword>
<organism evidence="2 3">
    <name type="scientific">Citrus sinensis</name>
    <name type="common">Sweet orange</name>
    <name type="synonym">Citrus aurantium var. sinensis</name>
    <dbReference type="NCBI Taxonomy" id="2711"/>
    <lineage>
        <taxon>Eukaryota</taxon>
        <taxon>Viridiplantae</taxon>
        <taxon>Streptophyta</taxon>
        <taxon>Embryophyta</taxon>
        <taxon>Tracheophyta</taxon>
        <taxon>Spermatophyta</taxon>
        <taxon>Magnoliopsida</taxon>
        <taxon>eudicotyledons</taxon>
        <taxon>Gunneridae</taxon>
        <taxon>Pentapetalae</taxon>
        <taxon>rosids</taxon>
        <taxon>malvids</taxon>
        <taxon>Sapindales</taxon>
        <taxon>Rutaceae</taxon>
        <taxon>Aurantioideae</taxon>
        <taxon>Citrus</taxon>
    </lineage>
</organism>
<evidence type="ECO:0000313" key="3">
    <source>
        <dbReference type="Proteomes" id="UP000027120"/>
    </source>
</evidence>
<accession>A0A067D2B9</accession>
<keyword evidence="1" id="KW-0812">Transmembrane</keyword>
<dbReference type="Proteomes" id="UP000027120">
    <property type="component" value="Unassembled WGS sequence"/>
</dbReference>
<dbReference type="SMR" id="A0A067D2B9"/>
<protein>
    <submittedName>
        <fullName evidence="2">Uncharacterized protein</fullName>
    </submittedName>
</protein>
<gene>
    <name evidence="2" type="ORF">CISIN_1g035019mg</name>
</gene>
<dbReference type="AlphaFoldDB" id="A0A067D2B9"/>
<dbReference type="EMBL" id="KK791861">
    <property type="protein sequence ID" value="KDO37119.1"/>
    <property type="molecule type" value="Genomic_DNA"/>
</dbReference>
<feature type="transmembrane region" description="Helical" evidence="1">
    <location>
        <begin position="34"/>
        <end position="54"/>
    </location>
</feature>
<name>A0A067D2B9_CITSI</name>